<keyword evidence="2" id="KW-1185">Reference proteome</keyword>
<evidence type="ECO:0000313" key="1">
    <source>
        <dbReference type="EMBL" id="GLB49131.1"/>
    </source>
</evidence>
<dbReference type="SUPFAM" id="SSF159501">
    <property type="entry name" value="EreA/ChaN-like"/>
    <property type="match status" value="1"/>
</dbReference>
<protein>
    <submittedName>
        <fullName evidence="1">Erythromycin esterase</fullName>
    </submittedName>
</protein>
<dbReference type="Gene3D" id="3.40.1660.10">
    <property type="entry name" value="EreA-like (biosynthetic domain)"/>
    <property type="match status" value="1"/>
</dbReference>
<name>A0ABQ5MI78_9FLAO</name>
<dbReference type="PANTHER" id="PTHR31299">
    <property type="entry name" value="ESTERASE, PUTATIVE (AFU_ORTHOLOGUE AFUA_1G05850)-RELATED"/>
    <property type="match status" value="1"/>
</dbReference>
<dbReference type="CDD" id="cd14728">
    <property type="entry name" value="Ere-like"/>
    <property type="match status" value="1"/>
</dbReference>
<organism evidence="1 2">
    <name type="scientific">Neptunitalea lumnitzerae</name>
    <dbReference type="NCBI Taxonomy" id="2965509"/>
    <lineage>
        <taxon>Bacteria</taxon>
        <taxon>Pseudomonadati</taxon>
        <taxon>Bacteroidota</taxon>
        <taxon>Flavobacteriia</taxon>
        <taxon>Flavobacteriales</taxon>
        <taxon>Flavobacteriaceae</taxon>
        <taxon>Neptunitalea</taxon>
    </lineage>
</organism>
<accession>A0ABQ5MI78</accession>
<gene>
    <name evidence="1" type="ORF">Y10_14990</name>
</gene>
<dbReference type="Pfam" id="PF05139">
    <property type="entry name" value="Erythro_esteras"/>
    <property type="match status" value="1"/>
</dbReference>
<dbReference type="EMBL" id="BRVO01000001">
    <property type="protein sequence ID" value="GLB49131.1"/>
    <property type="molecule type" value="Genomic_DNA"/>
</dbReference>
<proteinExistence type="predicted"/>
<dbReference type="Proteomes" id="UP001143543">
    <property type="component" value="Unassembled WGS sequence"/>
</dbReference>
<sequence length="338" mass="38547">MIGFGEATHGTSEFLKMRHRLFAYLVNEHNFNTLFLETDPGSCVRADAYVKGANDTLSVVTKELRQFMFTTTEMSAFIEWIRNYNLSHSTQQISIVGVDMQTAHKNINTLYALIKDATVKKNLTPFLSSYNLYEDRTTLTPIVTSIQANSKNTTIKLLCDAVLQNLELDLKNQNKIEENAQARDQFLAKNIETYYALNSQTKGLFLAHNGHVSFYTTKGYTRSGKFLKDIFNNAYYAIGTEFEKGSFIDTQYSNEKKTYVLHKFEIEKAHKSNLSGYLATLPSDIYFITTNEIPKSKKRVHFAGGGFTEKYPYGIETTTDFDAFIFIRNSTPTHSIKK</sequence>
<dbReference type="InterPro" id="IPR052036">
    <property type="entry name" value="Hydrolase/PRTase-associated"/>
</dbReference>
<dbReference type="Gene3D" id="3.30.1870.10">
    <property type="entry name" value="EreA-like, domain 2"/>
    <property type="match status" value="1"/>
</dbReference>
<dbReference type="Gene3D" id="1.20.1440.30">
    <property type="entry name" value="Biosynthetic Protein domain"/>
    <property type="match status" value="1"/>
</dbReference>
<dbReference type="InterPro" id="IPR007815">
    <property type="entry name" value="Emycin_Estase"/>
</dbReference>
<reference evidence="1" key="1">
    <citation type="submission" date="2022-07" db="EMBL/GenBank/DDBJ databases">
        <title>Taxonomy of Novel Oxalotrophic and Methylotrophic Bacteria.</title>
        <authorList>
            <person name="Sahin N."/>
            <person name="Tani A."/>
        </authorList>
    </citation>
    <scope>NUCLEOTIDE SEQUENCE</scope>
    <source>
        <strain evidence="1">Y10</strain>
    </source>
</reference>
<evidence type="ECO:0000313" key="2">
    <source>
        <dbReference type="Proteomes" id="UP001143543"/>
    </source>
</evidence>
<dbReference type="PANTHER" id="PTHR31299:SF0">
    <property type="entry name" value="ESTERASE, PUTATIVE (AFU_ORTHOLOGUE AFUA_1G05850)-RELATED"/>
    <property type="match status" value="1"/>
</dbReference>
<comment type="caution">
    <text evidence="1">The sequence shown here is derived from an EMBL/GenBank/DDBJ whole genome shotgun (WGS) entry which is preliminary data.</text>
</comment>